<gene>
    <name evidence="2" type="ORF">EDD58_11228</name>
</gene>
<accession>A0A4R3L1P0</accession>
<keyword evidence="3" id="KW-1185">Reference proteome</keyword>
<protein>
    <submittedName>
        <fullName evidence="2">Uncharacterized protein</fullName>
    </submittedName>
</protein>
<dbReference type="EMBL" id="SMAG01000012">
    <property type="protein sequence ID" value="TCS92405.1"/>
    <property type="molecule type" value="Genomic_DNA"/>
</dbReference>
<comment type="caution">
    <text evidence="2">The sequence shown here is derived from an EMBL/GenBank/DDBJ whole genome shotgun (WGS) entry which is preliminary data.</text>
</comment>
<dbReference type="OrthoDB" id="2989506at2"/>
<evidence type="ECO:0000313" key="2">
    <source>
        <dbReference type="EMBL" id="TCS92405.1"/>
    </source>
</evidence>
<dbReference type="AlphaFoldDB" id="A0A4R3L1P0"/>
<reference evidence="2 3" key="1">
    <citation type="submission" date="2019-03" db="EMBL/GenBank/DDBJ databases">
        <title>Genomic Encyclopedia of Type Strains, Phase IV (KMG-IV): sequencing the most valuable type-strain genomes for metagenomic binning, comparative biology and taxonomic classification.</title>
        <authorList>
            <person name="Goeker M."/>
        </authorList>
    </citation>
    <scope>NUCLEOTIDE SEQUENCE [LARGE SCALE GENOMIC DNA]</scope>
    <source>
        <strain evidence="2 3">DSM 45707</strain>
    </source>
</reference>
<organism evidence="2 3">
    <name type="scientific">Hazenella coriacea</name>
    <dbReference type="NCBI Taxonomy" id="1179467"/>
    <lineage>
        <taxon>Bacteria</taxon>
        <taxon>Bacillati</taxon>
        <taxon>Bacillota</taxon>
        <taxon>Bacilli</taxon>
        <taxon>Bacillales</taxon>
        <taxon>Thermoactinomycetaceae</taxon>
        <taxon>Hazenella</taxon>
    </lineage>
</organism>
<feature type="region of interest" description="Disordered" evidence="1">
    <location>
        <begin position="1"/>
        <end position="20"/>
    </location>
</feature>
<evidence type="ECO:0000313" key="3">
    <source>
        <dbReference type="Proteomes" id="UP000294937"/>
    </source>
</evidence>
<name>A0A4R3L1P0_9BACL</name>
<evidence type="ECO:0000256" key="1">
    <source>
        <dbReference type="SAM" id="MobiDB-lite"/>
    </source>
</evidence>
<proteinExistence type="predicted"/>
<dbReference type="Proteomes" id="UP000294937">
    <property type="component" value="Unassembled WGS sequence"/>
</dbReference>
<sequence length="79" mass="9741">MAKFKKSTSNKQVNNPRKPKFTLKAHLYHRDVVAPLERKYRHAMKSKNYELARKIFEQIRDRKEEHRLLIHRKEKVRMN</sequence>
<dbReference type="RefSeq" id="WP_131926709.1">
    <property type="nucleotide sequence ID" value="NZ_SMAG01000012.1"/>
</dbReference>